<protein>
    <recommendedName>
        <fullName evidence="3">Transposase Tc1-like domain-containing protein</fullName>
    </recommendedName>
</protein>
<reference evidence="1 2" key="1">
    <citation type="journal article" date="2022" name="Allergy">
        <title>Genome assembly and annotation of Periplaneta americana reveal a comprehensive cockroach allergen profile.</title>
        <authorList>
            <person name="Wang L."/>
            <person name="Xiong Q."/>
            <person name="Saelim N."/>
            <person name="Wang L."/>
            <person name="Nong W."/>
            <person name="Wan A.T."/>
            <person name="Shi M."/>
            <person name="Liu X."/>
            <person name="Cao Q."/>
            <person name="Hui J.H.L."/>
            <person name="Sookrung N."/>
            <person name="Leung T.F."/>
            <person name="Tungtrongchitr A."/>
            <person name="Tsui S.K.W."/>
        </authorList>
    </citation>
    <scope>NUCLEOTIDE SEQUENCE [LARGE SCALE GENOMIC DNA]</scope>
    <source>
        <strain evidence="1">PWHHKU_190912</strain>
    </source>
</reference>
<accession>A0ABQ8SET3</accession>
<evidence type="ECO:0000313" key="1">
    <source>
        <dbReference type="EMBL" id="KAJ4432580.1"/>
    </source>
</evidence>
<name>A0ABQ8SET3_PERAM</name>
<evidence type="ECO:0008006" key="3">
    <source>
        <dbReference type="Google" id="ProtNLM"/>
    </source>
</evidence>
<keyword evidence="2" id="KW-1185">Reference proteome</keyword>
<comment type="caution">
    <text evidence="1">The sequence shown here is derived from an EMBL/GenBank/DDBJ whole genome shotgun (WGS) entry which is preliminary data.</text>
</comment>
<proteinExistence type="predicted"/>
<organism evidence="1 2">
    <name type="scientific">Periplaneta americana</name>
    <name type="common">American cockroach</name>
    <name type="synonym">Blatta americana</name>
    <dbReference type="NCBI Taxonomy" id="6978"/>
    <lineage>
        <taxon>Eukaryota</taxon>
        <taxon>Metazoa</taxon>
        <taxon>Ecdysozoa</taxon>
        <taxon>Arthropoda</taxon>
        <taxon>Hexapoda</taxon>
        <taxon>Insecta</taxon>
        <taxon>Pterygota</taxon>
        <taxon>Neoptera</taxon>
        <taxon>Polyneoptera</taxon>
        <taxon>Dictyoptera</taxon>
        <taxon>Blattodea</taxon>
        <taxon>Blattoidea</taxon>
        <taxon>Blattidae</taxon>
        <taxon>Blattinae</taxon>
        <taxon>Periplaneta</taxon>
    </lineage>
</organism>
<dbReference type="PANTHER" id="PTHR47326:SF1">
    <property type="entry name" value="HTH PSQ-TYPE DOMAIN-CONTAINING PROTEIN"/>
    <property type="match status" value="1"/>
</dbReference>
<gene>
    <name evidence="1" type="ORF">ANN_21203</name>
</gene>
<dbReference type="PANTHER" id="PTHR47326">
    <property type="entry name" value="TRANSPOSABLE ELEMENT TC3 TRANSPOSASE-LIKE PROTEIN"/>
    <property type="match status" value="1"/>
</dbReference>
<sequence>MAGLCEGGNEPPGSLKASEFIYTTHATRALQGRDLSGEELIYGSHTYFLTTQGHGGPPRMRDQLNAMTTSDTTQHLRHYTAFTHIYERIKQFNVSPTTVHRVLHKQLRLYPYKVRIVQQLKPNDRPRRKEFVMEILDRIDTNPHFLDNVLFSDEATFHV</sequence>
<dbReference type="EMBL" id="JAJSOF020000029">
    <property type="protein sequence ID" value="KAJ4432580.1"/>
    <property type="molecule type" value="Genomic_DNA"/>
</dbReference>
<dbReference type="Proteomes" id="UP001148838">
    <property type="component" value="Unassembled WGS sequence"/>
</dbReference>
<evidence type="ECO:0000313" key="2">
    <source>
        <dbReference type="Proteomes" id="UP001148838"/>
    </source>
</evidence>